<proteinExistence type="predicted"/>
<dbReference type="Proteomes" id="UP000574276">
    <property type="component" value="Unassembled WGS sequence"/>
</dbReference>
<dbReference type="AlphaFoldDB" id="A0A839K6R2"/>
<dbReference type="RefSeq" id="WP_228353931.1">
    <property type="nucleotide sequence ID" value="NZ_JACEGA010000001.1"/>
</dbReference>
<name>A0A839K6R2_9FIRM</name>
<evidence type="ECO:0000313" key="2">
    <source>
        <dbReference type="Proteomes" id="UP000574276"/>
    </source>
</evidence>
<dbReference type="EMBL" id="JACEGA010000001">
    <property type="protein sequence ID" value="MBB2184351.1"/>
    <property type="molecule type" value="Genomic_DNA"/>
</dbReference>
<reference evidence="1 2" key="1">
    <citation type="submission" date="2020-07" db="EMBL/GenBank/DDBJ databases">
        <title>Characterization and genome sequencing of isolate MD1, a novel member within the family Lachnospiraceae.</title>
        <authorList>
            <person name="Rettenmaier R."/>
            <person name="Di Bello L."/>
            <person name="Zinser C."/>
            <person name="Scheitz K."/>
            <person name="Liebl W."/>
            <person name="Zverlov V."/>
        </authorList>
    </citation>
    <scope>NUCLEOTIDE SEQUENCE [LARGE SCALE GENOMIC DNA]</scope>
    <source>
        <strain evidence="1 2">MD1</strain>
    </source>
</reference>
<comment type="caution">
    <text evidence="1">The sequence shown here is derived from an EMBL/GenBank/DDBJ whole genome shotgun (WGS) entry which is preliminary data.</text>
</comment>
<dbReference type="Pfam" id="PF12840">
    <property type="entry name" value="HTH_20"/>
    <property type="match status" value="1"/>
</dbReference>
<dbReference type="CDD" id="cd00090">
    <property type="entry name" value="HTH_ARSR"/>
    <property type="match status" value="1"/>
</dbReference>
<dbReference type="SUPFAM" id="SSF46785">
    <property type="entry name" value="Winged helix' DNA-binding domain"/>
    <property type="match status" value="1"/>
</dbReference>
<organism evidence="1 2">
    <name type="scientific">Variimorphobacter saccharofermentans</name>
    <dbReference type="NCBI Taxonomy" id="2755051"/>
    <lineage>
        <taxon>Bacteria</taxon>
        <taxon>Bacillati</taxon>
        <taxon>Bacillota</taxon>
        <taxon>Clostridia</taxon>
        <taxon>Lachnospirales</taxon>
        <taxon>Lachnospiraceae</taxon>
        <taxon>Variimorphobacter</taxon>
    </lineage>
</organism>
<sequence>MNNIQSQITTMILKEEDQVKAYLHPKRMALLKMLAKEKMTISGAAKVFQVHPANLTHHFKALEKVGLINLVEKVNNGKTLEKYYQAVAKNFIIRPEGEKLNKKALVLSALKDSLSTAIETVKEDDGKFTLGLLNYARLNQEQAVELMNRINELIQEFTTNTDPQGQTYVLNISFYPSDISYDMIPKEEIHIT</sequence>
<dbReference type="InterPro" id="IPR036388">
    <property type="entry name" value="WH-like_DNA-bd_sf"/>
</dbReference>
<dbReference type="InterPro" id="IPR036390">
    <property type="entry name" value="WH_DNA-bd_sf"/>
</dbReference>
<dbReference type="Gene3D" id="1.10.10.10">
    <property type="entry name" value="Winged helix-like DNA-binding domain superfamily/Winged helix DNA-binding domain"/>
    <property type="match status" value="1"/>
</dbReference>
<evidence type="ECO:0000313" key="1">
    <source>
        <dbReference type="EMBL" id="MBB2184351.1"/>
    </source>
</evidence>
<dbReference type="InterPro" id="IPR011991">
    <property type="entry name" value="ArsR-like_HTH"/>
</dbReference>
<keyword evidence="2" id="KW-1185">Reference proteome</keyword>
<protein>
    <submittedName>
        <fullName evidence="1">Helix-turn-helix transcriptional regulator</fullName>
    </submittedName>
</protein>
<accession>A0A839K6R2</accession>
<gene>
    <name evidence="1" type="ORF">H0486_15830</name>
</gene>